<dbReference type="InterPro" id="IPR023623">
    <property type="entry name" value="Antenna_beta_CS"/>
</dbReference>
<evidence type="ECO:0000256" key="13">
    <source>
        <dbReference type="ARBA" id="ARBA00023136"/>
    </source>
</evidence>
<keyword evidence="5" id="KW-0148">Chlorophyll</keyword>
<comment type="subcellular location">
    <subcellularLocation>
        <location evidence="2">Cell inner membrane</location>
        <topology evidence="2">Single-pass type II membrane protein</topology>
    </subcellularLocation>
</comment>
<organism evidence="17 18">
    <name type="scientific">Sphingomonas echinoides</name>
    <dbReference type="NCBI Taxonomy" id="59803"/>
    <lineage>
        <taxon>Bacteria</taxon>
        <taxon>Pseudomonadati</taxon>
        <taxon>Pseudomonadota</taxon>
        <taxon>Alphaproteobacteria</taxon>
        <taxon>Sphingomonadales</taxon>
        <taxon>Sphingomonadaceae</taxon>
        <taxon>Sphingomonas</taxon>
    </lineage>
</organism>
<keyword evidence="4" id="KW-1003">Cell membrane</keyword>
<dbReference type="NCBIfam" id="NF040862">
    <property type="entry name" value="pufB_517_ASD"/>
    <property type="match status" value="1"/>
</dbReference>
<dbReference type="InterPro" id="IPR035889">
    <property type="entry name" value="Light-harvesting_complex"/>
</dbReference>
<keyword evidence="13 15" id="KW-0472">Membrane</keyword>
<dbReference type="PROSITE" id="PS00969">
    <property type="entry name" value="ANTENNA_COMP_BETA"/>
    <property type="match status" value="1"/>
</dbReference>
<evidence type="ECO:0000256" key="7">
    <source>
        <dbReference type="ARBA" id="ARBA00022692"/>
    </source>
</evidence>
<keyword evidence="9" id="KW-0460">Magnesium</keyword>
<feature type="domain" description="Antenna complex alpha/beta subunit" evidence="16">
    <location>
        <begin position="19"/>
        <end position="52"/>
    </location>
</feature>
<name>A0ABU4PH53_9SPHN</name>
<comment type="function">
    <text evidence="1">Antenna complexes are light-harvesting systems, which transfer the excitation energy to the reaction centers.</text>
</comment>
<evidence type="ECO:0000256" key="12">
    <source>
        <dbReference type="ARBA" id="ARBA00022991"/>
    </source>
</evidence>
<dbReference type="InterPro" id="IPR002362">
    <property type="entry name" value="LHB-1/5"/>
</dbReference>
<keyword evidence="7 15" id="KW-0812">Transmembrane</keyword>
<keyword evidence="11 15" id="KW-1133">Transmembrane helix</keyword>
<evidence type="ECO:0000256" key="1">
    <source>
        <dbReference type="ARBA" id="ARBA00002455"/>
    </source>
</evidence>
<dbReference type="Proteomes" id="UP001279660">
    <property type="component" value="Unassembled WGS sequence"/>
</dbReference>
<evidence type="ECO:0000313" key="17">
    <source>
        <dbReference type="EMBL" id="MDX5983371.1"/>
    </source>
</evidence>
<evidence type="ECO:0000256" key="9">
    <source>
        <dbReference type="ARBA" id="ARBA00022842"/>
    </source>
</evidence>
<evidence type="ECO:0000313" key="18">
    <source>
        <dbReference type="Proteomes" id="UP001279660"/>
    </source>
</evidence>
<dbReference type="PIRSF" id="PIRSF002900">
    <property type="entry name" value="Antenna_beta"/>
    <property type="match status" value="1"/>
</dbReference>
<dbReference type="PRINTS" id="PR00674">
    <property type="entry name" value="LIGHTHARVSTB"/>
</dbReference>
<dbReference type="Gene3D" id="1.20.5.250">
    <property type="match status" value="1"/>
</dbReference>
<keyword evidence="10" id="KW-0076">Bacteriochlorophyll</keyword>
<comment type="caution">
    <text evidence="17">The sequence shown here is derived from an EMBL/GenBank/DDBJ whole genome shotgun (WGS) entry which is preliminary data.</text>
</comment>
<evidence type="ECO:0000256" key="6">
    <source>
        <dbReference type="ARBA" id="ARBA00022549"/>
    </source>
</evidence>
<keyword evidence="18" id="KW-1185">Reference proteome</keyword>
<keyword evidence="6" id="KW-0042">Antenna complex</keyword>
<feature type="transmembrane region" description="Helical" evidence="15">
    <location>
        <begin position="26"/>
        <end position="48"/>
    </location>
</feature>
<proteinExistence type="inferred from homology"/>
<keyword evidence="14" id="KW-0437">Light-harvesting polypeptide</keyword>
<evidence type="ECO:0000259" key="16">
    <source>
        <dbReference type="Pfam" id="PF00556"/>
    </source>
</evidence>
<dbReference type="Pfam" id="PF00556">
    <property type="entry name" value="LHC"/>
    <property type="match status" value="1"/>
</dbReference>
<evidence type="ECO:0000256" key="14">
    <source>
        <dbReference type="ARBA" id="ARBA00023243"/>
    </source>
</evidence>
<evidence type="ECO:0000256" key="10">
    <source>
        <dbReference type="ARBA" id="ARBA00022956"/>
    </source>
</evidence>
<keyword evidence="12" id="KW-0157">Chromophore</keyword>
<dbReference type="EMBL" id="JAWXXV010000001">
    <property type="protein sequence ID" value="MDX5983371.1"/>
    <property type="molecule type" value="Genomic_DNA"/>
</dbReference>
<comment type="similarity">
    <text evidence="3">Belongs to the antenna complex beta subunit family.</text>
</comment>
<evidence type="ECO:0000256" key="8">
    <source>
        <dbReference type="ARBA" id="ARBA00022723"/>
    </source>
</evidence>
<evidence type="ECO:0000256" key="5">
    <source>
        <dbReference type="ARBA" id="ARBA00022494"/>
    </source>
</evidence>
<reference evidence="17 18" key="1">
    <citation type="submission" date="2023-11" db="EMBL/GenBank/DDBJ databases">
        <title>MicrobeMod: A computational toolkit for identifying prokaryotic methylation and restriction-modification with nanopore sequencing.</title>
        <authorList>
            <person name="Crits-Christoph A."/>
            <person name="Kang S.C."/>
            <person name="Lee H."/>
            <person name="Ostrov N."/>
        </authorList>
    </citation>
    <scope>NUCLEOTIDE SEQUENCE [LARGE SCALE GENOMIC DNA]</scope>
    <source>
        <strain evidence="17 18">ATCC 14820</strain>
    </source>
</reference>
<evidence type="ECO:0000256" key="3">
    <source>
        <dbReference type="ARBA" id="ARBA00011052"/>
    </source>
</evidence>
<sequence>MSDNRNERLGPGTYLTPDEAKEFHKIFVTSFLIFTSIAVVAHILVWVWKPWIQ</sequence>
<keyword evidence="8" id="KW-0479">Metal-binding</keyword>
<evidence type="ECO:0000256" key="15">
    <source>
        <dbReference type="SAM" id="Phobius"/>
    </source>
</evidence>
<dbReference type="InterPro" id="IPR023624">
    <property type="entry name" value="Antenna_beta_dom_sf"/>
</dbReference>
<protein>
    <submittedName>
        <fullName evidence="17">Light-harvesting antenna LH1, beta subunit</fullName>
    </submittedName>
</protein>
<accession>A0ABU4PH53</accession>
<dbReference type="InterPro" id="IPR000066">
    <property type="entry name" value="Antenna_a/b"/>
</dbReference>
<evidence type="ECO:0000256" key="2">
    <source>
        <dbReference type="ARBA" id="ARBA00004249"/>
    </source>
</evidence>
<evidence type="ECO:0000256" key="11">
    <source>
        <dbReference type="ARBA" id="ARBA00022989"/>
    </source>
</evidence>
<dbReference type="SUPFAM" id="SSF56918">
    <property type="entry name" value="Light-harvesting complex subunits"/>
    <property type="match status" value="1"/>
</dbReference>
<evidence type="ECO:0000256" key="4">
    <source>
        <dbReference type="ARBA" id="ARBA00022475"/>
    </source>
</evidence>
<dbReference type="RefSeq" id="WP_010405246.1">
    <property type="nucleotide sequence ID" value="NZ_JAWXXV010000001.1"/>
</dbReference>
<gene>
    <name evidence="17" type="primary">pufB</name>
    <name evidence="17" type="ORF">SIL82_03800</name>
</gene>